<evidence type="ECO:0000313" key="2">
    <source>
        <dbReference type="EMBL" id="KAH8700136.1"/>
    </source>
</evidence>
<proteinExistence type="predicted"/>
<feature type="region of interest" description="Disordered" evidence="1">
    <location>
        <begin position="1"/>
        <end position="38"/>
    </location>
</feature>
<dbReference type="RefSeq" id="XP_046073842.1">
    <property type="nucleotide sequence ID" value="XM_046209297.1"/>
</dbReference>
<dbReference type="Proteomes" id="UP001201262">
    <property type="component" value="Unassembled WGS sequence"/>
</dbReference>
<keyword evidence="3" id="KW-1185">Reference proteome</keyword>
<dbReference type="EMBL" id="JAJTJA010000004">
    <property type="protein sequence ID" value="KAH8700136.1"/>
    <property type="molecule type" value="Genomic_DNA"/>
</dbReference>
<name>A0AAD4KY25_9EURO</name>
<feature type="compositionally biased region" description="Polar residues" evidence="1">
    <location>
        <begin position="1"/>
        <end position="11"/>
    </location>
</feature>
<dbReference type="GeneID" id="70239584"/>
<sequence>MRNCTKQTPCSKTGETTERGREEPPIKPSTSSHPLTSAPLLNVVHPPVVDNAKVQEYSSVRGRSFRRILLPLLFDLGCTNTPFSLWNRLEYHGDMKAASPPGGFFYNWQVEQVAFLHIVMLNRWGWPLELALDESVFKCSCDAGETSGTGALACKTSKGCVWRENSAMQGRETLS</sequence>
<feature type="compositionally biased region" description="Basic and acidic residues" evidence="1">
    <location>
        <begin position="15"/>
        <end position="25"/>
    </location>
</feature>
<dbReference type="AlphaFoldDB" id="A0AAD4KY25"/>
<accession>A0AAD4KY25</accession>
<evidence type="ECO:0000256" key="1">
    <source>
        <dbReference type="SAM" id="MobiDB-lite"/>
    </source>
</evidence>
<gene>
    <name evidence="2" type="ORF">BGW36DRAFT_123531</name>
</gene>
<reference evidence="2" key="1">
    <citation type="submission" date="2021-12" db="EMBL/GenBank/DDBJ databases">
        <title>Convergent genome expansion in fungi linked to evolution of root-endophyte symbiosis.</title>
        <authorList>
            <consortium name="DOE Joint Genome Institute"/>
            <person name="Ke Y.-H."/>
            <person name="Bonito G."/>
            <person name="Liao H.-L."/>
            <person name="Looney B."/>
            <person name="Rojas-Flechas A."/>
            <person name="Nash J."/>
            <person name="Hameed K."/>
            <person name="Schadt C."/>
            <person name="Martin F."/>
            <person name="Crous P.W."/>
            <person name="Miettinen O."/>
            <person name="Magnuson J.K."/>
            <person name="Labbe J."/>
            <person name="Jacobson D."/>
            <person name="Doktycz M.J."/>
            <person name="Veneault-Fourrey C."/>
            <person name="Kuo A."/>
            <person name="Mondo S."/>
            <person name="Calhoun S."/>
            <person name="Riley R."/>
            <person name="Ohm R."/>
            <person name="LaButti K."/>
            <person name="Andreopoulos B."/>
            <person name="Pangilinan J."/>
            <person name="Nolan M."/>
            <person name="Tritt A."/>
            <person name="Clum A."/>
            <person name="Lipzen A."/>
            <person name="Daum C."/>
            <person name="Barry K."/>
            <person name="Grigoriev I.V."/>
            <person name="Vilgalys R."/>
        </authorList>
    </citation>
    <scope>NUCLEOTIDE SEQUENCE</scope>
    <source>
        <strain evidence="2">PMI_201</strain>
    </source>
</reference>
<comment type="caution">
    <text evidence="2">The sequence shown here is derived from an EMBL/GenBank/DDBJ whole genome shotgun (WGS) entry which is preliminary data.</text>
</comment>
<evidence type="ECO:0000313" key="3">
    <source>
        <dbReference type="Proteomes" id="UP001201262"/>
    </source>
</evidence>
<organism evidence="2 3">
    <name type="scientific">Talaromyces proteolyticus</name>
    <dbReference type="NCBI Taxonomy" id="1131652"/>
    <lineage>
        <taxon>Eukaryota</taxon>
        <taxon>Fungi</taxon>
        <taxon>Dikarya</taxon>
        <taxon>Ascomycota</taxon>
        <taxon>Pezizomycotina</taxon>
        <taxon>Eurotiomycetes</taxon>
        <taxon>Eurotiomycetidae</taxon>
        <taxon>Eurotiales</taxon>
        <taxon>Trichocomaceae</taxon>
        <taxon>Talaromyces</taxon>
        <taxon>Talaromyces sect. Bacilispori</taxon>
    </lineage>
</organism>
<protein>
    <submittedName>
        <fullName evidence="2">Uncharacterized protein</fullName>
    </submittedName>
</protein>